<evidence type="ECO:0000313" key="2">
    <source>
        <dbReference type="Proteomes" id="UP000308600"/>
    </source>
</evidence>
<organism evidence="1 2">
    <name type="scientific">Pluteus cervinus</name>
    <dbReference type="NCBI Taxonomy" id="181527"/>
    <lineage>
        <taxon>Eukaryota</taxon>
        <taxon>Fungi</taxon>
        <taxon>Dikarya</taxon>
        <taxon>Basidiomycota</taxon>
        <taxon>Agaricomycotina</taxon>
        <taxon>Agaricomycetes</taxon>
        <taxon>Agaricomycetidae</taxon>
        <taxon>Agaricales</taxon>
        <taxon>Pluteineae</taxon>
        <taxon>Pluteaceae</taxon>
        <taxon>Pluteus</taxon>
    </lineage>
</organism>
<accession>A0ACD3B283</accession>
<gene>
    <name evidence="1" type="ORF">BDN72DRAFT_836765</name>
</gene>
<sequence length="613" mass="69709">MTELKMEDYHGGSLPLEVTVPLAGLSWDFVRVTSVFEAMTPIELQNMKSVIEYSPAHRVGLKPQVITQTVDQHGRRLIPLQWSTLVNACLTYDEFSSIFSRLADRTIRYLTQFHSGIHSSGTRPTREVFAEKAREAQRGLERLRWVQPLSEAAALAQPGEMARGVVAWHMGRIRSAIEELTKEREKSGEEGGEVRATWEDLPTEVQWQIFEHLEPVHTPGDQVLVKEFVQARYMLSQLSLVSKAWAERTPPVLYRHIVIFANPGSVNNLRQSLTKFGLYVRRLTIDDVSNQGISSIHIRHCQPYIERCLQLTTNLVKVESFGDYQLFDGDRARWSLGSEEQYTNNSVPSTIRELTVQCPQWLGLNISSIFRPLRLQLTTLTLIDWGTEGDNFTIDNDIMFPSLTSLTLENGSPATPYINKLIQSTQHLEGTGRGNSSLTKLALINLKNLPELDISNIIQPLGTRLTSLRVSLPHHGINSDPEVSLHILALCPNLHEFWFGSITPLRIFDALPPSLEILGLAMYLPLPELDDATPKEIHIQHYQDFLPYIKSEKGTRLRELDITRRVYVSHQSRPSIAVRLQVYRPDDSYMTLRVACEKRGIRFRSCFGVRSQL</sequence>
<reference evidence="1 2" key="1">
    <citation type="journal article" date="2019" name="Nat. Ecol. Evol.">
        <title>Megaphylogeny resolves global patterns of mushroom evolution.</title>
        <authorList>
            <person name="Varga T."/>
            <person name="Krizsan K."/>
            <person name="Foldi C."/>
            <person name="Dima B."/>
            <person name="Sanchez-Garcia M."/>
            <person name="Sanchez-Ramirez S."/>
            <person name="Szollosi G.J."/>
            <person name="Szarkandi J.G."/>
            <person name="Papp V."/>
            <person name="Albert L."/>
            <person name="Andreopoulos W."/>
            <person name="Angelini C."/>
            <person name="Antonin V."/>
            <person name="Barry K.W."/>
            <person name="Bougher N.L."/>
            <person name="Buchanan P."/>
            <person name="Buyck B."/>
            <person name="Bense V."/>
            <person name="Catcheside P."/>
            <person name="Chovatia M."/>
            <person name="Cooper J."/>
            <person name="Damon W."/>
            <person name="Desjardin D."/>
            <person name="Finy P."/>
            <person name="Geml J."/>
            <person name="Haridas S."/>
            <person name="Hughes K."/>
            <person name="Justo A."/>
            <person name="Karasinski D."/>
            <person name="Kautmanova I."/>
            <person name="Kiss B."/>
            <person name="Kocsube S."/>
            <person name="Kotiranta H."/>
            <person name="LaButti K.M."/>
            <person name="Lechner B.E."/>
            <person name="Liimatainen K."/>
            <person name="Lipzen A."/>
            <person name="Lukacs Z."/>
            <person name="Mihaltcheva S."/>
            <person name="Morgado L.N."/>
            <person name="Niskanen T."/>
            <person name="Noordeloos M.E."/>
            <person name="Ohm R.A."/>
            <person name="Ortiz-Santana B."/>
            <person name="Ovrebo C."/>
            <person name="Racz N."/>
            <person name="Riley R."/>
            <person name="Savchenko A."/>
            <person name="Shiryaev A."/>
            <person name="Soop K."/>
            <person name="Spirin V."/>
            <person name="Szebenyi C."/>
            <person name="Tomsovsky M."/>
            <person name="Tulloss R.E."/>
            <person name="Uehling J."/>
            <person name="Grigoriev I.V."/>
            <person name="Vagvolgyi C."/>
            <person name="Papp T."/>
            <person name="Martin F.M."/>
            <person name="Miettinen O."/>
            <person name="Hibbett D.S."/>
            <person name="Nagy L.G."/>
        </authorList>
    </citation>
    <scope>NUCLEOTIDE SEQUENCE [LARGE SCALE GENOMIC DNA]</scope>
    <source>
        <strain evidence="1 2">NL-1719</strain>
    </source>
</reference>
<evidence type="ECO:0000313" key="1">
    <source>
        <dbReference type="EMBL" id="TFK72002.1"/>
    </source>
</evidence>
<dbReference type="Proteomes" id="UP000308600">
    <property type="component" value="Unassembled WGS sequence"/>
</dbReference>
<dbReference type="EMBL" id="ML208290">
    <property type="protein sequence ID" value="TFK72002.1"/>
    <property type="molecule type" value="Genomic_DNA"/>
</dbReference>
<protein>
    <submittedName>
        <fullName evidence="1">Uncharacterized protein</fullName>
    </submittedName>
</protein>
<proteinExistence type="predicted"/>
<keyword evidence="2" id="KW-1185">Reference proteome</keyword>
<name>A0ACD3B283_9AGAR</name>